<dbReference type="GeneID" id="19260830"/>
<comment type="caution">
    <text evidence="3">The sequence shown here is derived from an EMBL/GenBank/DDBJ whole genome shotgun (WGS) entry which is preliminary data.</text>
</comment>
<dbReference type="InterPro" id="IPR008949">
    <property type="entry name" value="Isoprenoid_synthase_dom_sf"/>
</dbReference>
<feature type="compositionally biased region" description="Basic and acidic residues" evidence="1">
    <location>
        <begin position="461"/>
        <end position="475"/>
    </location>
</feature>
<dbReference type="SUPFAM" id="SSF48576">
    <property type="entry name" value="Terpenoid synthases"/>
    <property type="match status" value="1"/>
</dbReference>
<dbReference type="Gene3D" id="1.10.600.10">
    <property type="entry name" value="Farnesyl Diphosphate Synthase"/>
    <property type="match status" value="1"/>
</dbReference>
<dbReference type="RefSeq" id="XP_007822733.2">
    <property type="nucleotide sequence ID" value="XM_007824542.2"/>
</dbReference>
<reference evidence="3 4" key="1">
    <citation type="journal article" date="2011" name="PLoS Genet.">
        <title>Genome sequencing and comparative transcriptomics of the model entomopathogenic fungi Metarhizium anisopliae and M. acridum.</title>
        <authorList>
            <person name="Gao Q."/>
            <person name="Jin K."/>
            <person name="Ying S.H."/>
            <person name="Zhang Y."/>
            <person name="Xiao G."/>
            <person name="Shang Y."/>
            <person name="Duan Z."/>
            <person name="Hu X."/>
            <person name="Xie X.Q."/>
            <person name="Zhou G."/>
            <person name="Peng G."/>
            <person name="Luo Z."/>
            <person name="Huang W."/>
            <person name="Wang B."/>
            <person name="Fang W."/>
            <person name="Wang S."/>
            <person name="Zhong Y."/>
            <person name="Ma L.J."/>
            <person name="St Leger R.J."/>
            <person name="Zhao G.P."/>
            <person name="Pei Y."/>
            <person name="Feng M.G."/>
            <person name="Xia Y."/>
            <person name="Wang C."/>
        </authorList>
    </citation>
    <scope>NUCLEOTIDE SEQUENCE [LARGE SCALE GENOMIC DNA]</scope>
    <source>
        <strain evidence="4">ARSEF 23 / ATCC MYA-3075</strain>
    </source>
</reference>
<keyword evidence="4" id="KW-1185">Reference proteome</keyword>
<evidence type="ECO:0000256" key="2">
    <source>
        <dbReference type="SAM" id="Phobius"/>
    </source>
</evidence>
<keyword evidence="2" id="KW-1133">Transmembrane helix</keyword>
<evidence type="ECO:0000313" key="3">
    <source>
        <dbReference type="EMBL" id="EFY97761.2"/>
    </source>
</evidence>
<sequence>MVETLQSYLATFDSRDDDFDHMDEYMPYRIGNCGYWISSYFIRWGMGMTLSAADYESIRQYDTAMGNVLGLTNDYFSWNVEKDQPTDRIRNAVRVLMKQYKVTWKAAKDMLLGMIIEEEARAARLKERRLMQPVSEEIATYFEAIELYVGGSCYWHATAPRYQSRQTDDSSSSSMQATTATSIPTPTVNVGPLTSISQATECLDAEIVAISVDPSSTTSVEMQLGFNARDNSGNYCFPSAYMDAVVKNESPIFSPGSACPSGYKPRCTLVAPGVTLAAATSVQVWESLANGDVVVGCCPRDYDCAYGPNRYACLSTLGESETITAVYARNVSRTAQVTAGSYTKATLLALQLLYASANTARSDTNTTSAFAQSNTPSGDKPSSSSADEGTTLNRGQIAAIIVSTLLGVVALLLCGILLYRRRIRKVEQAPERGGDASQTEPCGKPELDASTNIACVNEMDPTPRSELPESERAFEARTQQIAELEGDSGVRHEYITGKPPAINRKPVASSPQASTSDATTS</sequence>
<reference evidence="3 4" key="2">
    <citation type="journal article" date="2014" name="Proc. Natl. Acad. Sci. U.S.A.">
        <title>Trajectory and genomic determinants of fungal-pathogen speciation and host adaptation.</title>
        <authorList>
            <person name="Hu X."/>
            <person name="Xiao G."/>
            <person name="Zheng P."/>
            <person name="Shang Y."/>
            <person name="Su Y."/>
            <person name="Zhang X."/>
            <person name="Liu X."/>
            <person name="Zhan S."/>
            <person name="St Leger R.J."/>
            <person name="Wang C."/>
        </authorList>
    </citation>
    <scope>GENOME REANNOTATION</scope>
    <source>
        <strain evidence="4">ARSEF 23 / ATCC MYA-3075</strain>
    </source>
</reference>
<dbReference type="Proteomes" id="UP000002498">
    <property type="component" value="Unassembled WGS sequence"/>
</dbReference>
<protein>
    <submittedName>
        <fullName evidence="3">BcSTC6, sesquiterpene cyclase</fullName>
    </submittedName>
</protein>
<name>E9F2P5_METRA</name>
<accession>E9F2P5</accession>
<feature type="transmembrane region" description="Helical" evidence="2">
    <location>
        <begin position="397"/>
        <end position="419"/>
    </location>
</feature>
<organism evidence="3 4">
    <name type="scientific">Metarhizium robertsii (strain ARSEF 23 / ATCC MYA-3075)</name>
    <name type="common">Metarhizium anisopliae (strain ARSEF 23)</name>
    <dbReference type="NCBI Taxonomy" id="655844"/>
    <lineage>
        <taxon>Eukaryota</taxon>
        <taxon>Fungi</taxon>
        <taxon>Dikarya</taxon>
        <taxon>Ascomycota</taxon>
        <taxon>Pezizomycotina</taxon>
        <taxon>Sordariomycetes</taxon>
        <taxon>Hypocreomycetidae</taxon>
        <taxon>Hypocreales</taxon>
        <taxon>Clavicipitaceae</taxon>
        <taxon>Metarhizium</taxon>
    </lineage>
</organism>
<dbReference type="SMR" id="E9F2P5"/>
<gene>
    <name evidence="3" type="ORF">MAA_06544</name>
</gene>
<dbReference type="Pfam" id="PF19086">
    <property type="entry name" value="Terpene_syn_C_2"/>
    <property type="match status" value="1"/>
</dbReference>
<dbReference type="AlphaFoldDB" id="E9F2P5"/>
<proteinExistence type="predicted"/>
<dbReference type="KEGG" id="maj:MAA_06544"/>
<feature type="region of interest" description="Disordered" evidence="1">
    <location>
        <begin position="366"/>
        <end position="389"/>
    </location>
</feature>
<dbReference type="EMBL" id="ADNJ02000011">
    <property type="protein sequence ID" value="EFY97761.2"/>
    <property type="molecule type" value="Genomic_DNA"/>
</dbReference>
<dbReference type="HOGENOM" id="CLU_522823_0_0_1"/>
<keyword evidence="2" id="KW-0472">Membrane</keyword>
<evidence type="ECO:0000256" key="1">
    <source>
        <dbReference type="SAM" id="MobiDB-lite"/>
    </source>
</evidence>
<feature type="compositionally biased region" description="Polar residues" evidence="1">
    <location>
        <begin position="509"/>
        <end position="521"/>
    </location>
</feature>
<feature type="region of interest" description="Disordered" evidence="1">
    <location>
        <begin position="428"/>
        <end position="521"/>
    </location>
</feature>
<keyword evidence="2" id="KW-0812">Transmembrane</keyword>
<evidence type="ECO:0000313" key="4">
    <source>
        <dbReference type="Proteomes" id="UP000002498"/>
    </source>
</evidence>
<dbReference type="OrthoDB" id="4891185at2759"/>